<gene>
    <name evidence="2" type="ORF">L1F29_00535</name>
</gene>
<organism evidence="2 3">
    <name type="scientific">Paenibacillus spongiae</name>
    <dbReference type="NCBI Taxonomy" id="2909671"/>
    <lineage>
        <taxon>Bacteria</taxon>
        <taxon>Bacillati</taxon>
        <taxon>Bacillota</taxon>
        <taxon>Bacilli</taxon>
        <taxon>Bacillales</taxon>
        <taxon>Paenibacillaceae</taxon>
        <taxon>Paenibacillus</taxon>
    </lineage>
</organism>
<dbReference type="EMBL" id="CP091430">
    <property type="protein sequence ID" value="UVI30413.1"/>
    <property type="molecule type" value="Genomic_DNA"/>
</dbReference>
<dbReference type="PANTHER" id="PTHR14097:SF7">
    <property type="entry name" value="OXIDOREDUCTASE HTATIP2"/>
    <property type="match status" value="1"/>
</dbReference>
<keyword evidence="3" id="KW-1185">Reference proteome</keyword>
<dbReference type="Gene3D" id="3.40.50.720">
    <property type="entry name" value="NAD(P)-binding Rossmann-like Domain"/>
    <property type="match status" value="1"/>
</dbReference>
<dbReference type="Proteomes" id="UP001057877">
    <property type="component" value="Chromosome"/>
</dbReference>
<name>A0ABY5SA88_9BACL</name>
<dbReference type="Pfam" id="PF13460">
    <property type="entry name" value="NAD_binding_10"/>
    <property type="match status" value="1"/>
</dbReference>
<dbReference type="SUPFAM" id="SSF51735">
    <property type="entry name" value="NAD(P)-binding Rossmann-fold domains"/>
    <property type="match status" value="1"/>
</dbReference>
<accession>A0ABY5SA88</accession>
<dbReference type="PANTHER" id="PTHR14097">
    <property type="entry name" value="OXIDOREDUCTASE HTATIP2"/>
    <property type="match status" value="1"/>
</dbReference>
<sequence length="243" mass="26595">MGKRDNGGSKGYRALLVGATGLVGSELLRQLLTDAECIQVTVLARRPLADDAAVVGQGKLRVITADFDQMERALAGVEAEVIFCAIGTTIKKVKTQEAFRRVDYDYPVMLGEWALRKGVKKMIVVSAMGADASSRIFYSRVKGEMEQQLSRLGLPELHVLRPSLLLGNRTELRTGERIATLLSPLLSMLTVGPLRKYRPIHDKQVAAAMRAAAAEGQLLNKRDRVRMYDSNEIAASAAVIGMR</sequence>
<proteinExistence type="predicted"/>
<dbReference type="InterPro" id="IPR016040">
    <property type="entry name" value="NAD(P)-bd_dom"/>
</dbReference>
<evidence type="ECO:0000313" key="3">
    <source>
        <dbReference type="Proteomes" id="UP001057877"/>
    </source>
</evidence>
<dbReference type="InterPro" id="IPR036291">
    <property type="entry name" value="NAD(P)-bd_dom_sf"/>
</dbReference>
<dbReference type="RefSeq" id="WP_258386477.1">
    <property type="nucleotide sequence ID" value="NZ_CP091430.1"/>
</dbReference>
<reference evidence="2" key="1">
    <citation type="submission" date="2022-01" db="EMBL/GenBank/DDBJ databases">
        <title>Paenibacillus spongiae sp. nov., isolated from marine sponge.</title>
        <authorList>
            <person name="Li Z."/>
            <person name="Zhang M."/>
        </authorList>
    </citation>
    <scope>NUCLEOTIDE SEQUENCE</scope>
    <source>
        <strain evidence="2">PHS-Z3</strain>
    </source>
</reference>
<protein>
    <submittedName>
        <fullName evidence="2">NAD(P)H-binding protein</fullName>
    </submittedName>
</protein>
<evidence type="ECO:0000313" key="2">
    <source>
        <dbReference type="EMBL" id="UVI30413.1"/>
    </source>
</evidence>
<evidence type="ECO:0000259" key="1">
    <source>
        <dbReference type="Pfam" id="PF13460"/>
    </source>
</evidence>
<feature type="domain" description="NAD(P)-binding" evidence="1">
    <location>
        <begin position="18"/>
        <end position="135"/>
    </location>
</feature>